<evidence type="ECO:0000313" key="2">
    <source>
        <dbReference type="EMBL" id="KXT04552.1"/>
    </source>
</evidence>
<dbReference type="STRING" id="321146.A0A139HQ94"/>
<evidence type="ECO:0000313" key="3">
    <source>
        <dbReference type="Proteomes" id="UP000070133"/>
    </source>
</evidence>
<name>A0A139HQ94_9PEZI</name>
<dbReference type="Gene3D" id="3.30.560.10">
    <property type="entry name" value="Glucose Oxidase, domain 3"/>
    <property type="match status" value="1"/>
</dbReference>
<dbReference type="SUPFAM" id="SSF51905">
    <property type="entry name" value="FAD/NAD(P)-binding domain"/>
    <property type="match status" value="1"/>
</dbReference>
<evidence type="ECO:0000259" key="1">
    <source>
        <dbReference type="Pfam" id="PF05199"/>
    </source>
</evidence>
<keyword evidence="3" id="KW-1185">Reference proteome</keyword>
<dbReference type="SUPFAM" id="SSF54373">
    <property type="entry name" value="FAD-linked reductases, C-terminal domain"/>
    <property type="match status" value="1"/>
</dbReference>
<dbReference type="AlphaFoldDB" id="A0A139HQ94"/>
<dbReference type="Proteomes" id="UP000070133">
    <property type="component" value="Unassembled WGS sequence"/>
</dbReference>
<reference evidence="2 3" key="1">
    <citation type="submission" date="2015-07" db="EMBL/GenBank/DDBJ databases">
        <title>Comparative genomics of the Sigatoka disease complex on banana suggests a link between parallel evolutionary changes in Pseudocercospora fijiensis and Pseudocercospora eumusae and increased virulence on the banana host.</title>
        <authorList>
            <person name="Chang T.-C."/>
            <person name="Salvucci A."/>
            <person name="Crous P.W."/>
            <person name="Stergiopoulos I."/>
        </authorList>
    </citation>
    <scope>NUCLEOTIDE SEQUENCE [LARGE SCALE GENOMIC DNA]</scope>
    <source>
        <strain evidence="2 3">CBS 114824</strain>
    </source>
</reference>
<organism evidence="2 3">
    <name type="scientific">Pseudocercospora eumusae</name>
    <dbReference type="NCBI Taxonomy" id="321146"/>
    <lineage>
        <taxon>Eukaryota</taxon>
        <taxon>Fungi</taxon>
        <taxon>Dikarya</taxon>
        <taxon>Ascomycota</taxon>
        <taxon>Pezizomycotina</taxon>
        <taxon>Dothideomycetes</taxon>
        <taxon>Dothideomycetidae</taxon>
        <taxon>Mycosphaerellales</taxon>
        <taxon>Mycosphaerellaceae</taxon>
        <taxon>Pseudocercospora</taxon>
    </lineage>
</organism>
<protein>
    <recommendedName>
        <fullName evidence="1">Glucose-methanol-choline oxidoreductase C-terminal domain-containing protein</fullName>
    </recommendedName>
</protein>
<dbReference type="OrthoDB" id="29460at2759"/>
<accession>A0A139HQ94</accession>
<gene>
    <name evidence="2" type="ORF">AC578_8738</name>
</gene>
<proteinExistence type="predicted"/>
<feature type="domain" description="Glucose-methanol-choline oxidoreductase C-terminal" evidence="1">
    <location>
        <begin position="40"/>
        <end position="81"/>
    </location>
</feature>
<dbReference type="InterPro" id="IPR007867">
    <property type="entry name" value="GMC_OxRtase_C"/>
</dbReference>
<dbReference type="Pfam" id="PF05199">
    <property type="entry name" value="GMC_oxred_C"/>
    <property type="match status" value="1"/>
</dbReference>
<dbReference type="GO" id="GO:0016614">
    <property type="term" value="F:oxidoreductase activity, acting on CH-OH group of donors"/>
    <property type="evidence" value="ECO:0007669"/>
    <property type="project" value="InterPro"/>
</dbReference>
<sequence>MAVPGVKCLRKVMQHPEMKKWSDGEVSPGANIQSDEDLLDGVVDSHLRVYGTTAAGLRVWDVSTFGRLPDVNLVGPVYAVAEYGAKIIRKDHGDW</sequence>
<dbReference type="EMBL" id="LFZN01000020">
    <property type="protein sequence ID" value="KXT04552.1"/>
    <property type="molecule type" value="Genomic_DNA"/>
</dbReference>
<dbReference type="Gene3D" id="3.50.50.60">
    <property type="entry name" value="FAD/NAD(P)-binding domain"/>
    <property type="match status" value="1"/>
</dbReference>
<dbReference type="InterPro" id="IPR036188">
    <property type="entry name" value="FAD/NAD-bd_sf"/>
</dbReference>
<comment type="caution">
    <text evidence="2">The sequence shown here is derived from an EMBL/GenBank/DDBJ whole genome shotgun (WGS) entry which is preliminary data.</text>
</comment>